<organism evidence="2 3">
    <name type="scientific">Pollutimonas subterranea</name>
    <dbReference type="NCBI Taxonomy" id="2045210"/>
    <lineage>
        <taxon>Bacteria</taxon>
        <taxon>Pseudomonadati</taxon>
        <taxon>Pseudomonadota</taxon>
        <taxon>Betaproteobacteria</taxon>
        <taxon>Burkholderiales</taxon>
        <taxon>Alcaligenaceae</taxon>
        <taxon>Pollutimonas</taxon>
    </lineage>
</organism>
<name>A0A2N4U061_9BURK</name>
<proteinExistence type="predicted"/>
<dbReference type="EMBL" id="PDNW01000021">
    <property type="protein sequence ID" value="PLC48416.1"/>
    <property type="molecule type" value="Genomic_DNA"/>
</dbReference>
<keyword evidence="1" id="KW-0472">Membrane</keyword>
<dbReference type="OrthoDB" id="6965261at2"/>
<reference evidence="2 3" key="1">
    <citation type="submission" date="2017-10" db="EMBL/GenBank/DDBJ databases">
        <title>Two draft genome sequences of Pusillimonas sp. strains isolated from a nitrate- and radionuclide-contaminated groundwater in Russia.</title>
        <authorList>
            <person name="Grouzdev D.S."/>
            <person name="Tourova T.P."/>
            <person name="Goeva M.A."/>
            <person name="Babich T.L."/>
            <person name="Sokolova D.S."/>
            <person name="Abdullin R."/>
            <person name="Poltaraus A.B."/>
            <person name="Toshchakov S.V."/>
            <person name="Nazina T.N."/>
        </authorList>
    </citation>
    <scope>NUCLEOTIDE SEQUENCE [LARGE SCALE GENOMIC DNA]</scope>
    <source>
        <strain evidence="2 3">JR1/69-3-13</strain>
    </source>
</reference>
<feature type="transmembrane region" description="Helical" evidence="1">
    <location>
        <begin position="20"/>
        <end position="43"/>
    </location>
</feature>
<dbReference type="NCBIfam" id="TIGR03368">
    <property type="entry name" value="cellulose_yhjU"/>
    <property type="match status" value="1"/>
</dbReference>
<keyword evidence="1" id="KW-0812">Transmembrane</keyword>
<accession>A0A2N4U061</accession>
<evidence type="ECO:0000313" key="2">
    <source>
        <dbReference type="EMBL" id="PLC48416.1"/>
    </source>
</evidence>
<evidence type="ECO:0000313" key="3">
    <source>
        <dbReference type="Proteomes" id="UP000234190"/>
    </source>
</evidence>
<gene>
    <name evidence="2" type="primary">bcsG</name>
    <name evidence="2" type="ORF">CR159_18430</name>
</gene>
<comment type="caution">
    <text evidence="2">The sequence shown here is derived from an EMBL/GenBank/DDBJ whole genome shotgun (WGS) entry which is preliminary data.</text>
</comment>
<evidence type="ECO:0000256" key="1">
    <source>
        <dbReference type="SAM" id="Phobius"/>
    </source>
</evidence>
<dbReference type="AlphaFoldDB" id="A0A2N4U061"/>
<keyword evidence="3" id="KW-1185">Reference proteome</keyword>
<feature type="transmembrane region" description="Helical" evidence="1">
    <location>
        <begin position="126"/>
        <end position="150"/>
    </location>
</feature>
<keyword evidence="1" id="KW-1133">Transmembrane helix</keyword>
<protein>
    <submittedName>
        <fullName evidence="2">Cellulose biosynthesis protein BcsG</fullName>
    </submittedName>
</protein>
<sequence length="543" mass="60514">MVGSHWRGLGLWNLYFISKLMLHWAGVLNFHVLYNLVFAAALLVPLPPLWLHRVRCSVATLAGVALLYYDSWLPPFKRLLAQPELLHFSSDYLLELAVRFINWDLVGAGFVLLVAYLFLAQWLRLTVFSVAALACTALASSFTLPSWLLVQPTSGMQPVYQVADVQHNPDTGVLSRTTQPIQGSPSNSQLTEKLDAFYLDEKTRQTSFPGANESAPFDILFINVCSLSNSDLEVSRLQDHALFKRMDVVFDQFNSATGYSGPAVLRLLRASCGQSSHSDLYKPAADQCYLFQNLQRLGFDTESVLNHNGQFQGFLDELTVQGRFPQPFIPTATRPKLTAFDGSPIWNDYDTLSQWWERRKQSGADRTALLYNTITLHDGNREATADGGGRSAPFTTRAQNLLDDLNVFIDDLERSGRKAVLVFVPEHGAALQGDRMQIAGMREIATLDITQIPVGLRVIGANRKATAQPVHVTSPSSYLALSELVSRLVGTNLFVDEGIDWPELTKNLPVTAAVSENDGTVLLQHNEVPYVRMGNRNWIEYPQ</sequence>
<dbReference type="InterPro" id="IPR017744">
    <property type="entry name" value="BcsG"/>
</dbReference>
<dbReference type="Pfam" id="PF11658">
    <property type="entry name" value="CBP_BcsG"/>
    <property type="match status" value="1"/>
</dbReference>
<dbReference type="Proteomes" id="UP000234190">
    <property type="component" value="Unassembled WGS sequence"/>
</dbReference>
<feature type="transmembrane region" description="Helical" evidence="1">
    <location>
        <begin position="50"/>
        <end position="69"/>
    </location>
</feature>
<feature type="transmembrane region" description="Helical" evidence="1">
    <location>
        <begin position="100"/>
        <end position="119"/>
    </location>
</feature>